<dbReference type="EMBL" id="FMTS01000001">
    <property type="protein sequence ID" value="SCW41008.1"/>
    <property type="molecule type" value="Genomic_DNA"/>
</dbReference>
<feature type="transmembrane region" description="Helical" evidence="8">
    <location>
        <begin position="277"/>
        <end position="295"/>
    </location>
</feature>
<dbReference type="GO" id="GO:0022857">
    <property type="term" value="F:transmembrane transporter activity"/>
    <property type="evidence" value="ECO:0007669"/>
    <property type="project" value="InterPro"/>
</dbReference>
<evidence type="ECO:0000313" key="10">
    <source>
        <dbReference type="EMBL" id="SCW41008.1"/>
    </source>
</evidence>
<sequence>MKTSCLALFAIFLTVTLDMAGIGLVLPVLPDLFGAAKSGATVGMAYGLFLSLYALMQFLCAPLLGGWSDRVGRKPVLTISLIGAALNYAVMACLPPLWVLFVARAIAGITGANMSVAQAYLADISTPEERAKRFGQMNACMGVGFILGPAAGGLLREASLMWPFALAAALTVINLLLCLFVLPESRVTEPTAEKLNPLAPLTSITAFRGIVALLLAGGLFAIIGEIGGSVWVLYVENRYNWQGLTVGVSLTLFGFFHALAQAFLVGPITRRLGERGALLVGVFADMACYVALGVVTKGAFIWVLIPLLSVGGIGPSILMAVISKQVSEDRQGQLQGVIASLQSLAAIIGPVLMLNIYFLSREVFPGLVWIIGAALYLLVLPIVLRRSIYK</sequence>
<protein>
    <submittedName>
        <fullName evidence="10">MFS transporter, DHA1 family, tetracycline resistance protein</fullName>
    </submittedName>
</protein>
<evidence type="ECO:0000256" key="1">
    <source>
        <dbReference type="ARBA" id="ARBA00003279"/>
    </source>
</evidence>
<organism evidence="10 11">
    <name type="scientific">Asticcacaulis taihuensis</name>
    <dbReference type="NCBI Taxonomy" id="260084"/>
    <lineage>
        <taxon>Bacteria</taxon>
        <taxon>Pseudomonadati</taxon>
        <taxon>Pseudomonadota</taxon>
        <taxon>Alphaproteobacteria</taxon>
        <taxon>Caulobacterales</taxon>
        <taxon>Caulobacteraceae</taxon>
        <taxon>Asticcacaulis</taxon>
    </lineage>
</organism>
<evidence type="ECO:0000259" key="9">
    <source>
        <dbReference type="PROSITE" id="PS50850"/>
    </source>
</evidence>
<reference evidence="11" key="1">
    <citation type="submission" date="2016-10" db="EMBL/GenBank/DDBJ databases">
        <authorList>
            <person name="Varghese N."/>
            <person name="Submissions S."/>
        </authorList>
    </citation>
    <scope>NUCLEOTIDE SEQUENCE [LARGE SCALE GENOMIC DNA]</scope>
    <source>
        <strain evidence="11">CGMCC 1.3431</strain>
    </source>
</reference>
<dbReference type="PROSITE" id="PS00216">
    <property type="entry name" value="SUGAR_TRANSPORT_1"/>
    <property type="match status" value="1"/>
</dbReference>
<keyword evidence="5 8" id="KW-0812">Transmembrane</keyword>
<dbReference type="InterPro" id="IPR036259">
    <property type="entry name" value="MFS_trans_sf"/>
</dbReference>
<feature type="transmembrane region" description="Helical" evidence="8">
    <location>
        <begin position="134"/>
        <end position="155"/>
    </location>
</feature>
<dbReference type="InterPro" id="IPR020846">
    <property type="entry name" value="MFS_dom"/>
</dbReference>
<dbReference type="Proteomes" id="UP000199150">
    <property type="component" value="Unassembled WGS sequence"/>
</dbReference>
<gene>
    <name evidence="10" type="ORF">SAMN02927928_1018</name>
</gene>
<dbReference type="OrthoDB" id="9764259at2"/>
<dbReference type="Gene3D" id="1.20.1250.20">
    <property type="entry name" value="MFS general substrate transporter like domains"/>
    <property type="match status" value="1"/>
</dbReference>
<feature type="transmembrane region" description="Helical" evidence="8">
    <location>
        <begin position="161"/>
        <end position="182"/>
    </location>
</feature>
<feature type="domain" description="Major facilitator superfamily (MFS) profile" evidence="9">
    <location>
        <begin position="4"/>
        <end position="390"/>
    </location>
</feature>
<keyword evidence="11" id="KW-1185">Reference proteome</keyword>
<keyword evidence="7 8" id="KW-0472">Membrane</keyword>
<proteinExistence type="inferred from homology"/>
<dbReference type="CDD" id="cd17388">
    <property type="entry name" value="MFS_TetA"/>
    <property type="match status" value="1"/>
</dbReference>
<feature type="transmembrane region" description="Helical" evidence="8">
    <location>
        <begin position="364"/>
        <end position="384"/>
    </location>
</feature>
<dbReference type="SUPFAM" id="SSF103473">
    <property type="entry name" value="MFS general substrate transporter"/>
    <property type="match status" value="1"/>
</dbReference>
<dbReference type="Pfam" id="PF07690">
    <property type="entry name" value="MFS_1"/>
    <property type="match status" value="1"/>
</dbReference>
<dbReference type="GO" id="GO:0016020">
    <property type="term" value="C:membrane"/>
    <property type="evidence" value="ECO:0007669"/>
    <property type="project" value="UniProtKB-SubCell"/>
</dbReference>
<dbReference type="AlphaFoldDB" id="A0A1G4Q9J3"/>
<dbReference type="InterPro" id="IPR005829">
    <property type="entry name" value="Sugar_transporter_CS"/>
</dbReference>
<dbReference type="PROSITE" id="PS50850">
    <property type="entry name" value="MFS"/>
    <property type="match status" value="1"/>
</dbReference>
<dbReference type="InterPro" id="IPR011701">
    <property type="entry name" value="MFS"/>
</dbReference>
<comment type="similarity">
    <text evidence="4">Belongs to the major facilitator superfamily. TCR/Tet family.</text>
</comment>
<comment type="subcellular location">
    <subcellularLocation>
        <location evidence="3">Cell membrane</location>
    </subcellularLocation>
    <subcellularLocation>
        <location evidence="2">Membrane</location>
        <topology evidence="2">Multi-pass membrane protein</topology>
    </subcellularLocation>
</comment>
<dbReference type="PANTHER" id="PTHR23507:SF1">
    <property type="entry name" value="FI18259P1-RELATED"/>
    <property type="match status" value="1"/>
</dbReference>
<feature type="transmembrane region" description="Helical" evidence="8">
    <location>
        <begin position="246"/>
        <end position="265"/>
    </location>
</feature>
<evidence type="ECO:0000256" key="3">
    <source>
        <dbReference type="ARBA" id="ARBA00004236"/>
    </source>
</evidence>
<evidence type="ECO:0000256" key="7">
    <source>
        <dbReference type="ARBA" id="ARBA00023136"/>
    </source>
</evidence>
<comment type="function">
    <text evidence="1">Resistance to tetracycline by an active tetracycline efflux. This is an energy-dependent process that decreases the accumulation of the antibiotic in whole cells. This protein functions as a metal-tetracycline/H(+) antiporter.</text>
</comment>
<feature type="transmembrane region" description="Helical" evidence="8">
    <location>
        <begin position="105"/>
        <end position="122"/>
    </location>
</feature>
<feature type="transmembrane region" description="Helical" evidence="8">
    <location>
        <begin position="210"/>
        <end position="234"/>
    </location>
</feature>
<keyword evidence="6 8" id="KW-1133">Transmembrane helix</keyword>
<evidence type="ECO:0000256" key="4">
    <source>
        <dbReference type="ARBA" id="ARBA00007520"/>
    </source>
</evidence>
<dbReference type="InterPro" id="IPR001958">
    <property type="entry name" value="Tet-R_TetA/multi-R_MdtG-like"/>
</dbReference>
<dbReference type="STRING" id="260084.SAMN02927928_1018"/>
<evidence type="ECO:0000313" key="11">
    <source>
        <dbReference type="Proteomes" id="UP000199150"/>
    </source>
</evidence>
<evidence type="ECO:0000256" key="6">
    <source>
        <dbReference type="ARBA" id="ARBA00022989"/>
    </source>
</evidence>
<evidence type="ECO:0000256" key="5">
    <source>
        <dbReference type="ARBA" id="ARBA00022692"/>
    </source>
</evidence>
<feature type="transmembrane region" description="Helical" evidence="8">
    <location>
        <begin position="334"/>
        <end position="358"/>
    </location>
</feature>
<name>A0A1G4Q9J3_9CAUL</name>
<evidence type="ECO:0000256" key="2">
    <source>
        <dbReference type="ARBA" id="ARBA00004141"/>
    </source>
</evidence>
<dbReference type="PRINTS" id="PR01035">
    <property type="entry name" value="TCRTETA"/>
</dbReference>
<feature type="transmembrane region" description="Helical" evidence="8">
    <location>
        <begin position="301"/>
        <end position="322"/>
    </location>
</feature>
<feature type="transmembrane region" description="Helical" evidence="8">
    <location>
        <begin position="76"/>
        <end position="99"/>
    </location>
</feature>
<evidence type="ECO:0000256" key="8">
    <source>
        <dbReference type="SAM" id="Phobius"/>
    </source>
</evidence>
<dbReference type="RefSeq" id="WP_090644411.1">
    <property type="nucleotide sequence ID" value="NZ_CBCRYE010000001.1"/>
</dbReference>
<feature type="transmembrane region" description="Helical" evidence="8">
    <location>
        <begin position="44"/>
        <end position="64"/>
    </location>
</feature>
<dbReference type="PANTHER" id="PTHR23507">
    <property type="entry name" value="ZGC:174356"/>
    <property type="match status" value="1"/>
</dbReference>
<accession>A0A1G4Q9J3</accession>